<dbReference type="EMBL" id="JSAN01000061">
    <property type="protein sequence ID" value="KIC72133.1"/>
    <property type="molecule type" value="Genomic_DNA"/>
</dbReference>
<feature type="domain" description="Transposase DDE" evidence="1">
    <location>
        <begin position="22"/>
        <end position="147"/>
    </location>
</feature>
<dbReference type="AlphaFoldDB" id="A0A0C1HBH4"/>
<evidence type="ECO:0000313" key="3">
    <source>
        <dbReference type="Proteomes" id="UP000031465"/>
    </source>
</evidence>
<reference evidence="2 3" key="1">
    <citation type="journal article" date="2014" name="Mol. Biol. Evol.">
        <title>Massive expansion of Ubiquitination-related gene families within the Chlamydiae.</title>
        <authorList>
            <person name="Domman D."/>
            <person name="Collingro A."/>
            <person name="Lagkouvardos I."/>
            <person name="Gehre L."/>
            <person name="Weinmaier T."/>
            <person name="Rattei T."/>
            <person name="Subtil A."/>
            <person name="Horn M."/>
        </authorList>
    </citation>
    <scope>NUCLEOTIDE SEQUENCE [LARGE SCALE GENOMIC DNA]</scope>
    <source>
        <strain evidence="2 3">EI2</strain>
    </source>
</reference>
<dbReference type="PATRIC" id="fig|362787.3.peg.941"/>
<sequence length="181" mass="20731">MDRLYRINGLPASNVPLPIVSLKSHAKRGKITVGWFFGFKLHLVINHHAEIVAFKLTTGNIDDRKPVPEMIEGMKGKAFADRGDISKKLAHTLMQKGIHLFTKVKEKMKNKWTTLVDKLMLKKRAMIESVNHLLKSSCQIEHHRHRSRWKFLSNLMAGLANYCLNPSKSRLFFSNTEIEAA</sequence>
<dbReference type="InterPro" id="IPR025668">
    <property type="entry name" value="Tnp_DDE_dom"/>
</dbReference>
<dbReference type="Pfam" id="PF13612">
    <property type="entry name" value="DDE_Tnp_1_3"/>
    <property type="match status" value="1"/>
</dbReference>
<evidence type="ECO:0000259" key="1">
    <source>
        <dbReference type="Pfam" id="PF13612"/>
    </source>
</evidence>
<dbReference type="Proteomes" id="UP000031465">
    <property type="component" value="Unassembled WGS sequence"/>
</dbReference>
<comment type="caution">
    <text evidence="2">The sequence shown here is derived from an EMBL/GenBank/DDBJ whole genome shotgun (WGS) entry which is preliminary data.</text>
</comment>
<evidence type="ECO:0000313" key="2">
    <source>
        <dbReference type="EMBL" id="KIC72133.1"/>
    </source>
</evidence>
<proteinExistence type="predicted"/>
<dbReference type="NCBIfam" id="NF033520">
    <property type="entry name" value="transpos_IS982"/>
    <property type="match status" value="1"/>
</dbReference>
<name>A0A0C1HBH4_9BACT</name>
<gene>
    <name evidence="2" type="ORF">DB44_CO00030</name>
</gene>
<organism evidence="2 3">
    <name type="scientific">Candidatus Protochlamydia amoebophila</name>
    <dbReference type="NCBI Taxonomy" id="362787"/>
    <lineage>
        <taxon>Bacteria</taxon>
        <taxon>Pseudomonadati</taxon>
        <taxon>Chlamydiota</taxon>
        <taxon>Chlamydiia</taxon>
        <taxon>Parachlamydiales</taxon>
        <taxon>Parachlamydiaceae</taxon>
        <taxon>Candidatus Protochlamydia</taxon>
    </lineage>
</organism>
<protein>
    <recommendedName>
        <fullName evidence="1">Transposase DDE domain-containing protein</fullName>
    </recommendedName>
</protein>
<accession>A0A0C1HBH4</accession>